<feature type="transmembrane region" description="Helical" evidence="7">
    <location>
        <begin position="484"/>
        <end position="504"/>
    </location>
</feature>
<comment type="similarity">
    <text evidence="2">Belongs to the nucleobase:cation symporter-2 (NCS2) (TC 2.A.40) family.</text>
</comment>
<feature type="transmembrane region" description="Helical" evidence="7">
    <location>
        <begin position="157"/>
        <end position="178"/>
    </location>
</feature>
<keyword evidence="4 7" id="KW-1133">Transmembrane helix</keyword>
<evidence type="ECO:0000256" key="1">
    <source>
        <dbReference type="ARBA" id="ARBA00004141"/>
    </source>
</evidence>
<feature type="transmembrane region" description="Helical" evidence="7">
    <location>
        <begin position="450"/>
        <end position="469"/>
    </location>
</feature>
<feature type="transmembrane region" description="Helical" evidence="7">
    <location>
        <begin position="422"/>
        <end position="443"/>
    </location>
</feature>
<protein>
    <submittedName>
        <fullName evidence="8">Uncharacterized protein</fullName>
    </submittedName>
</protein>
<keyword evidence="9" id="KW-1185">Reference proteome</keyword>
<feature type="region of interest" description="Disordered" evidence="6">
    <location>
        <begin position="1"/>
        <end position="30"/>
    </location>
</feature>
<reference evidence="8 9" key="1">
    <citation type="submission" date="2020-08" db="EMBL/GenBank/DDBJ databases">
        <title>Aphidius gifuensis genome sequencing and assembly.</title>
        <authorList>
            <person name="Du Z."/>
        </authorList>
    </citation>
    <scope>NUCLEOTIDE SEQUENCE [LARGE SCALE GENOMIC DNA]</scope>
    <source>
        <strain evidence="8">YNYX2018</strain>
        <tissue evidence="8">Adults</tissue>
    </source>
</reference>
<dbReference type="OrthoDB" id="1641903at2759"/>
<keyword evidence="3 7" id="KW-0812">Transmembrane</keyword>
<evidence type="ECO:0000313" key="9">
    <source>
        <dbReference type="Proteomes" id="UP000639338"/>
    </source>
</evidence>
<feature type="transmembrane region" description="Helical" evidence="7">
    <location>
        <begin position="304"/>
        <end position="326"/>
    </location>
</feature>
<evidence type="ECO:0000256" key="5">
    <source>
        <dbReference type="ARBA" id="ARBA00023136"/>
    </source>
</evidence>
<comment type="caution">
    <text evidence="8">The sequence shown here is derived from an EMBL/GenBank/DDBJ whole genome shotgun (WGS) entry which is preliminary data.</text>
</comment>
<feature type="transmembrane region" description="Helical" evidence="7">
    <location>
        <begin position="395"/>
        <end position="416"/>
    </location>
</feature>
<evidence type="ECO:0000256" key="3">
    <source>
        <dbReference type="ARBA" id="ARBA00022692"/>
    </source>
</evidence>
<dbReference type="InterPro" id="IPR006043">
    <property type="entry name" value="NCS2"/>
</dbReference>
<comment type="subcellular location">
    <subcellularLocation>
        <location evidence="1">Membrane</location>
        <topology evidence="1">Multi-pass membrane protein</topology>
    </subcellularLocation>
</comment>
<gene>
    <name evidence="8" type="ORF">HCN44_007487</name>
</gene>
<feature type="transmembrane region" description="Helical" evidence="7">
    <location>
        <begin position="209"/>
        <end position="227"/>
    </location>
</feature>
<dbReference type="GO" id="GO:0022857">
    <property type="term" value="F:transmembrane transporter activity"/>
    <property type="evidence" value="ECO:0007669"/>
    <property type="project" value="InterPro"/>
</dbReference>
<dbReference type="AlphaFoldDB" id="A0A835CMD3"/>
<dbReference type="EMBL" id="JACMRX010000005">
    <property type="protein sequence ID" value="KAF7989177.1"/>
    <property type="molecule type" value="Genomic_DNA"/>
</dbReference>
<evidence type="ECO:0000256" key="7">
    <source>
        <dbReference type="SAM" id="Phobius"/>
    </source>
</evidence>
<name>A0A835CMD3_APHGI</name>
<evidence type="ECO:0000313" key="8">
    <source>
        <dbReference type="EMBL" id="KAF7989177.1"/>
    </source>
</evidence>
<keyword evidence="5 7" id="KW-0472">Membrane</keyword>
<feature type="transmembrane region" description="Helical" evidence="7">
    <location>
        <begin position="248"/>
        <end position="271"/>
    </location>
</feature>
<evidence type="ECO:0000256" key="2">
    <source>
        <dbReference type="ARBA" id="ARBA00008821"/>
    </source>
</evidence>
<dbReference type="GO" id="GO:0016020">
    <property type="term" value="C:membrane"/>
    <property type="evidence" value="ECO:0007669"/>
    <property type="project" value="UniProtKB-SubCell"/>
</dbReference>
<proteinExistence type="inferred from homology"/>
<evidence type="ECO:0000256" key="4">
    <source>
        <dbReference type="ARBA" id="ARBA00022989"/>
    </source>
</evidence>
<accession>A0A835CMD3</accession>
<feature type="transmembrane region" description="Helical" evidence="7">
    <location>
        <begin position="40"/>
        <end position="69"/>
    </location>
</feature>
<organism evidence="8 9">
    <name type="scientific">Aphidius gifuensis</name>
    <name type="common">Parasitoid wasp</name>
    <dbReference type="NCBI Taxonomy" id="684658"/>
    <lineage>
        <taxon>Eukaryota</taxon>
        <taxon>Metazoa</taxon>
        <taxon>Ecdysozoa</taxon>
        <taxon>Arthropoda</taxon>
        <taxon>Hexapoda</taxon>
        <taxon>Insecta</taxon>
        <taxon>Pterygota</taxon>
        <taxon>Neoptera</taxon>
        <taxon>Endopterygota</taxon>
        <taxon>Hymenoptera</taxon>
        <taxon>Apocrita</taxon>
        <taxon>Ichneumonoidea</taxon>
        <taxon>Braconidae</taxon>
        <taxon>Aphidiinae</taxon>
        <taxon>Aphidius</taxon>
    </lineage>
</organism>
<dbReference type="PANTHER" id="PTHR11119">
    <property type="entry name" value="XANTHINE-URACIL / VITAMIN C PERMEASE FAMILY MEMBER"/>
    <property type="match status" value="1"/>
</dbReference>
<dbReference type="Proteomes" id="UP000639338">
    <property type="component" value="Unassembled WGS sequence"/>
</dbReference>
<dbReference type="Pfam" id="PF00860">
    <property type="entry name" value="Xan_ur_permease"/>
    <property type="match status" value="1"/>
</dbReference>
<evidence type="ECO:0000256" key="6">
    <source>
        <dbReference type="SAM" id="MobiDB-lite"/>
    </source>
</evidence>
<sequence>MELSNVEFDNHQGCDSANDENKDNKNDNPGLSYGIDDTPPWYLCFFMAIQHYLTMIGAIVSIPFILTPALCMAEDDPSRSYIISTMIFVTGLVTLFQTTFGCRLPLVQGGTISFLVPTLAILNLPQWKCPSSEIMNSMTSDNRTELWQLRMRELSGAIAVSALFQVFIGLFGIVGYLLKFITPLTIVPTVSLVGLSLFENASSAASKHWGISSITIIMLTVYSQLLVNTRCPIIVYTKNNGINIKWFYLFKLFPVLLTIIIMWAICGLLTFTNYLQIGHPARTDAKINILSDSPWFRIPYPFQWGLPTISLAGVLGMLAGVLACTVESISYYPTTSKMCGAPPPPVHAINRGIAIEGIGTVLAGIWGSGNGTNTFGENVGTIGVTKVGSRRVIQWACFLMILQGIICKFGAIFIIIPEPIVGGIFCVMFGMITAFGLSALQYVNLNSPRNLYILGFSIFFPLVLSKWMIVNPEVVKTGNNTVDGILTVLLSTTILVGGFIGCLLDNIIPGTNEERGLDSWSNQMSLNIDVSESNDNTQPEYNTFDFPIGMKLLRRWKWTSYLPFSPTYKKNQ</sequence>
<feature type="transmembrane region" description="Helical" evidence="7">
    <location>
        <begin position="81"/>
        <end position="100"/>
    </location>
</feature>